<proteinExistence type="predicted"/>
<evidence type="ECO:0000313" key="1">
    <source>
        <dbReference type="EMBL" id="KAK8565868.1"/>
    </source>
</evidence>
<accession>A0ABR2EV03</accession>
<dbReference type="Proteomes" id="UP001472677">
    <property type="component" value="Unassembled WGS sequence"/>
</dbReference>
<protein>
    <submittedName>
        <fullName evidence="1">Uncharacterized protein</fullName>
    </submittedName>
</protein>
<sequence>MLQNATQNGHHLHNTTTKLIQAIAPQPHSEARRITTGAGYPWCFTKKIVVGKSMKATCGAQLELVFSRSRFANCWSNVGPTSQSSPVLPVHSFLGAIPIDVGIRTTTAGFGCSH</sequence>
<comment type="caution">
    <text evidence="1">The sequence shown here is derived from an EMBL/GenBank/DDBJ whole genome shotgun (WGS) entry which is preliminary data.</text>
</comment>
<name>A0ABR2EV03_9ROSI</name>
<gene>
    <name evidence="1" type="ORF">V6N12_059414</name>
</gene>
<reference evidence="1 2" key="1">
    <citation type="journal article" date="2024" name="G3 (Bethesda)">
        <title>Genome assembly of Hibiscus sabdariffa L. provides insights into metabolisms of medicinal natural products.</title>
        <authorList>
            <person name="Kim T."/>
        </authorList>
    </citation>
    <scope>NUCLEOTIDE SEQUENCE [LARGE SCALE GENOMIC DNA]</scope>
    <source>
        <strain evidence="1">TK-2024</strain>
        <tissue evidence="1">Old leaves</tissue>
    </source>
</reference>
<dbReference type="EMBL" id="JBBPBM010000010">
    <property type="protein sequence ID" value="KAK8565868.1"/>
    <property type="molecule type" value="Genomic_DNA"/>
</dbReference>
<keyword evidence="2" id="KW-1185">Reference proteome</keyword>
<organism evidence="1 2">
    <name type="scientific">Hibiscus sabdariffa</name>
    <name type="common">roselle</name>
    <dbReference type="NCBI Taxonomy" id="183260"/>
    <lineage>
        <taxon>Eukaryota</taxon>
        <taxon>Viridiplantae</taxon>
        <taxon>Streptophyta</taxon>
        <taxon>Embryophyta</taxon>
        <taxon>Tracheophyta</taxon>
        <taxon>Spermatophyta</taxon>
        <taxon>Magnoliopsida</taxon>
        <taxon>eudicotyledons</taxon>
        <taxon>Gunneridae</taxon>
        <taxon>Pentapetalae</taxon>
        <taxon>rosids</taxon>
        <taxon>malvids</taxon>
        <taxon>Malvales</taxon>
        <taxon>Malvaceae</taxon>
        <taxon>Malvoideae</taxon>
        <taxon>Hibiscus</taxon>
    </lineage>
</organism>
<evidence type="ECO:0000313" key="2">
    <source>
        <dbReference type="Proteomes" id="UP001472677"/>
    </source>
</evidence>